<dbReference type="InterPro" id="IPR001995">
    <property type="entry name" value="Peptidase_A2_cat"/>
</dbReference>
<keyword evidence="6" id="KW-1185">Reference proteome</keyword>
<name>A0A7L0Y095_TYRSA</name>
<keyword evidence="3 5" id="KW-0378">Hydrolase</keyword>
<dbReference type="PROSITE" id="PS00141">
    <property type="entry name" value="ASP_PROTEASE"/>
    <property type="match status" value="1"/>
</dbReference>
<feature type="non-terminal residue" evidence="5">
    <location>
        <position position="1"/>
    </location>
</feature>
<reference evidence="5 6" key="1">
    <citation type="submission" date="2019-09" db="EMBL/GenBank/DDBJ databases">
        <title>Bird 10,000 Genomes (B10K) Project - Family phase.</title>
        <authorList>
            <person name="Zhang G."/>
        </authorList>
    </citation>
    <scope>NUCLEOTIDE SEQUENCE [LARGE SCALE GENOMIC DNA]</scope>
    <source>
        <strain evidence="5">B10K-DU-001-37</strain>
        <tissue evidence="5">Muscle</tissue>
    </source>
</reference>
<dbReference type="SUPFAM" id="SSF50630">
    <property type="entry name" value="Acid proteases"/>
    <property type="match status" value="1"/>
</dbReference>
<evidence type="ECO:0000256" key="1">
    <source>
        <dbReference type="ARBA" id="ARBA00022670"/>
    </source>
</evidence>
<dbReference type="CDD" id="cd07557">
    <property type="entry name" value="trimeric_dUTPase"/>
    <property type="match status" value="1"/>
</dbReference>
<dbReference type="GO" id="GO:0006508">
    <property type="term" value="P:proteolysis"/>
    <property type="evidence" value="ECO:0007669"/>
    <property type="project" value="UniProtKB-KW"/>
</dbReference>
<dbReference type="PROSITE" id="PS50175">
    <property type="entry name" value="ASP_PROT_RETROV"/>
    <property type="match status" value="1"/>
</dbReference>
<gene>
    <name evidence="5" type="primary">Dut1</name>
    <name evidence="5" type="ORF">TYRSAV_R14469</name>
</gene>
<evidence type="ECO:0000313" key="5">
    <source>
        <dbReference type="EMBL" id="NXM09842.1"/>
    </source>
</evidence>
<dbReference type="Proteomes" id="UP000537779">
    <property type="component" value="Unassembled WGS sequence"/>
</dbReference>
<evidence type="ECO:0000313" key="6">
    <source>
        <dbReference type="Proteomes" id="UP000537779"/>
    </source>
</evidence>
<dbReference type="InterPro" id="IPR029054">
    <property type="entry name" value="dUTPase-like"/>
</dbReference>
<dbReference type="InterPro" id="IPR051592">
    <property type="entry name" value="HERV-K_Pro_peptidase_A2"/>
</dbReference>
<dbReference type="Gene3D" id="2.70.40.10">
    <property type="match status" value="1"/>
</dbReference>
<keyword evidence="1" id="KW-0645">Protease</keyword>
<organism evidence="5 6">
    <name type="scientific">Tyrannus savana</name>
    <name type="common">Fork-tailed flycatcher</name>
    <name type="synonym">Muscivora tyrannus</name>
    <dbReference type="NCBI Taxonomy" id="137541"/>
    <lineage>
        <taxon>Eukaryota</taxon>
        <taxon>Metazoa</taxon>
        <taxon>Chordata</taxon>
        <taxon>Craniata</taxon>
        <taxon>Vertebrata</taxon>
        <taxon>Euteleostomi</taxon>
        <taxon>Archelosauria</taxon>
        <taxon>Archosauria</taxon>
        <taxon>Dinosauria</taxon>
        <taxon>Saurischia</taxon>
        <taxon>Theropoda</taxon>
        <taxon>Coelurosauria</taxon>
        <taxon>Aves</taxon>
        <taxon>Neognathae</taxon>
        <taxon>Neoaves</taxon>
        <taxon>Telluraves</taxon>
        <taxon>Australaves</taxon>
        <taxon>Passeriformes</taxon>
        <taxon>Tyrannidae</taxon>
        <taxon>Tyrannus</taxon>
    </lineage>
</organism>
<sequence>SGSLGLDLAAAVDTILFTTEPQTISTGVQGPLIINNKTMGALLVGRSSLSLAGLFVLPGVIDADYAGEIKIMAYTPFPPIKIEQGQRIAQLIPLPQFTSKLCPLTQKDRGERGFGSTGHNILLTLDLSSRPKQPIVLQWENEQYRLDALLDTGADSSIIS</sequence>
<dbReference type="GO" id="GO:0004190">
    <property type="term" value="F:aspartic-type endopeptidase activity"/>
    <property type="evidence" value="ECO:0007669"/>
    <property type="project" value="UniProtKB-KW"/>
</dbReference>
<evidence type="ECO:0000256" key="3">
    <source>
        <dbReference type="ARBA" id="ARBA00022801"/>
    </source>
</evidence>
<accession>A0A7L0Y095</accession>
<dbReference type="Pfam" id="PF00692">
    <property type="entry name" value="dUTPase"/>
    <property type="match status" value="1"/>
</dbReference>
<comment type="caution">
    <text evidence="5">The sequence shown here is derived from an EMBL/GenBank/DDBJ whole genome shotgun (WGS) entry which is preliminary data.</text>
</comment>
<proteinExistence type="predicted"/>
<dbReference type="EMBL" id="VXAW01032093">
    <property type="protein sequence ID" value="NXM09842.1"/>
    <property type="molecule type" value="Genomic_DNA"/>
</dbReference>
<dbReference type="PANTHER" id="PTHR19422:SF123">
    <property type="entry name" value="RT1 CLASS I, LOCUS CE15"/>
    <property type="match status" value="1"/>
</dbReference>
<dbReference type="InterPro" id="IPR036157">
    <property type="entry name" value="dUTPase-like_sf"/>
</dbReference>
<dbReference type="InterPro" id="IPR033704">
    <property type="entry name" value="dUTPase_trimeric"/>
</dbReference>
<dbReference type="InterPro" id="IPR001969">
    <property type="entry name" value="Aspartic_peptidase_AS"/>
</dbReference>
<dbReference type="SUPFAM" id="SSF51283">
    <property type="entry name" value="dUTPase-like"/>
    <property type="match status" value="1"/>
</dbReference>
<feature type="domain" description="Peptidase A2" evidence="4">
    <location>
        <begin position="146"/>
        <end position="160"/>
    </location>
</feature>
<dbReference type="AlphaFoldDB" id="A0A7L0Y095"/>
<feature type="non-terminal residue" evidence="5">
    <location>
        <position position="160"/>
    </location>
</feature>
<evidence type="ECO:0000259" key="4">
    <source>
        <dbReference type="PROSITE" id="PS50175"/>
    </source>
</evidence>
<dbReference type="Gene3D" id="2.40.70.10">
    <property type="entry name" value="Acid Proteases"/>
    <property type="match status" value="1"/>
</dbReference>
<dbReference type="PANTHER" id="PTHR19422">
    <property type="entry name" value="GAG RETROVIRAL POLYPROTEIN"/>
    <property type="match status" value="1"/>
</dbReference>
<dbReference type="InterPro" id="IPR021109">
    <property type="entry name" value="Peptidase_aspartic_dom_sf"/>
</dbReference>
<protein>
    <submittedName>
        <fullName evidence="5">DUT nucleotidohydrolase</fullName>
    </submittedName>
</protein>
<keyword evidence="2" id="KW-0064">Aspartyl protease</keyword>
<evidence type="ECO:0000256" key="2">
    <source>
        <dbReference type="ARBA" id="ARBA00022750"/>
    </source>
</evidence>